<name>A0A2M6UG21_9BRAD</name>
<reference evidence="1 2" key="1">
    <citation type="submission" date="2015-06" db="EMBL/GenBank/DDBJ databases">
        <title>Comparative genome analysis of nirS-carrying Bradyrhizobium sp. strains.</title>
        <authorList>
            <person name="Ishii S."/>
            <person name="Jang J."/>
            <person name="Nishizawa T."/>
            <person name="Senoo K."/>
        </authorList>
    </citation>
    <scope>NUCLEOTIDE SEQUENCE [LARGE SCALE GENOMIC DNA]</scope>
    <source>
        <strain evidence="1 2">TSA1</strain>
    </source>
</reference>
<protein>
    <submittedName>
        <fullName evidence="1">Uncharacterized protein</fullName>
    </submittedName>
</protein>
<gene>
    <name evidence="1" type="ORF">TSA1_23910</name>
</gene>
<sequence>MALKHISLVANNVGLVQARAETRTQVLVLRSGRKAASRRMAAGEIGAFMVRPAMRSIVRRRRFAPPHQEA</sequence>
<comment type="caution">
    <text evidence="1">The sequence shown here is derived from an EMBL/GenBank/DDBJ whole genome shotgun (WGS) entry which is preliminary data.</text>
</comment>
<proteinExistence type="predicted"/>
<accession>A0A2M6UG21</accession>
<keyword evidence="2" id="KW-1185">Reference proteome</keyword>
<evidence type="ECO:0000313" key="1">
    <source>
        <dbReference type="EMBL" id="PIT03477.1"/>
    </source>
</evidence>
<evidence type="ECO:0000313" key="2">
    <source>
        <dbReference type="Proteomes" id="UP000228930"/>
    </source>
</evidence>
<organism evidence="1 2">
    <name type="scientific">Bradyrhizobium nitroreducens</name>
    <dbReference type="NCBI Taxonomy" id="709803"/>
    <lineage>
        <taxon>Bacteria</taxon>
        <taxon>Pseudomonadati</taxon>
        <taxon>Pseudomonadota</taxon>
        <taxon>Alphaproteobacteria</taxon>
        <taxon>Hyphomicrobiales</taxon>
        <taxon>Nitrobacteraceae</taxon>
        <taxon>Bradyrhizobium</taxon>
    </lineage>
</organism>
<dbReference type="EMBL" id="LFJC01000003">
    <property type="protein sequence ID" value="PIT03477.1"/>
    <property type="molecule type" value="Genomic_DNA"/>
</dbReference>
<dbReference type="AlphaFoldDB" id="A0A2M6UG21"/>
<dbReference type="Proteomes" id="UP000228930">
    <property type="component" value="Unassembled WGS sequence"/>
</dbReference>